<evidence type="ECO:0000313" key="2">
    <source>
        <dbReference type="EMBL" id="PDO09653.1"/>
    </source>
</evidence>
<reference evidence="2 3" key="1">
    <citation type="submission" date="2016-12" db="EMBL/GenBank/DDBJ databases">
        <title>Candidatus Reconcilibacillus cellulovorans genome.</title>
        <authorList>
            <person name="Kolinko S."/>
            <person name="Wu Y.-W."/>
            <person name="Tachea F."/>
            <person name="Denzel E."/>
            <person name="Hiras J."/>
            <person name="Baecker N."/>
            <person name="Chan L.J."/>
            <person name="Eichorst S.A."/>
            <person name="Frey D."/>
            <person name="Adams P.D."/>
            <person name="Pray T."/>
            <person name="Tanjore D."/>
            <person name="Petzold C.J."/>
            <person name="Gladden J.M."/>
            <person name="Simmons B.A."/>
            <person name="Singer S.W."/>
        </authorList>
    </citation>
    <scope>NUCLEOTIDE SEQUENCE [LARGE SCALE GENOMIC DNA]</scope>
    <source>
        <strain evidence="2">JTherm</strain>
    </source>
</reference>
<accession>A0A2A6DY42</accession>
<name>A0A2A6DY42_9BACL</name>
<organism evidence="2 3">
    <name type="scientific">Candidatus Reconcilbacillus cellulovorans</name>
    <dbReference type="NCBI Taxonomy" id="1906605"/>
    <lineage>
        <taxon>Bacteria</taxon>
        <taxon>Bacillati</taxon>
        <taxon>Bacillota</taxon>
        <taxon>Bacilli</taxon>
        <taxon>Bacillales</taxon>
        <taxon>Paenibacillaceae</taxon>
        <taxon>Candidatus Reconcilbacillus</taxon>
    </lineage>
</organism>
<dbReference type="PANTHER" id="PTHR30288:SF0">
    <property type="entry name" value="FLAGELLAR HOOK-ASSOCIATED PROTEIN 2"/>
    <property type="match status" value="1"/>
</dbReference>
<evidence type="ECO:0000313" key="3">
    <source>
        <dbReference type="Proteomes" id="UP000243688"/>
    </source>
</evidence>
<dbReference type="GO" id="GO:0071973">
    <property type="term" value="P:bacterial-type flagellum-dependent cell motility"/>
    <property type="evidence" value="ECO:0007669"/>
    <property type="project" value="TreeGrafter"/>
</dbReference>
<dbReference type="EMBL" id="MOXJ01000032">
    <property type="protein sequence ID" value="PDO09653.1"/>
    <property type="molecule type" value="Genomic_DNA"/>
</dbReference>
<gene>
    <name evidence="2" type="ORF">BLM47_11475</name>
</gene>
<feature type="compositionally biased region" description="Basic and acidic residues" evidence="1">
    <location>
        <begin position="50"/>
        <end position="59"/>
    </location>
</feature>
<protein>
    <submittedName>
        <fullName evidence="2">Uncharacterized protein</fullName>
    </submittedName>
</protein>
<feature type="region of interest" description="Disordered" evidence="1">
    <location>
        <begin position="29"/>
        <end position="65"/>
    </location>
</feature>
<proteinExistence type="predicted"/>
<dbReference type="Proteomes" id="UP000243688">
    <property type="component" value="Unassembled WGS sequence"/>
</dbReference>
<dbReference type="InterPro" id="IPR040026">
    <property type="entry name" value="FliD"/>
</dbReference>
<sequence>MLTTDAVHPVERYNRYRTFHRLSTFRVDPDLRQNDEDGDPERRFRHPDHRRPTDAKPPEADGQPDMRTAARRLGDVIHELFRLQTALVKLSAASPLSVWHVREAEAEPSDHVRVRAFRGAAVAEYRIHVLRCAEAHTYISRSFSALVKIPENLVGVYEIELETKKGVFRRTIVAFPTDSATQLFVKITSALHETHAGIHCRIRRRTDADGAETVSLVVRAAETGRTGSFSLRDVKGDLLAQLGLDRPAAPAQDAEYLVNGSGPFTSGVNRIELDNRNVTVEWNPPAGQTSLEAVVRIRPNRAAASRQLETAVETYNRFRRTAARLPRLLAEFDRMISAGVDGKNAGIPAWGIVPAAADEADDRQDADAPGLLRFDPERFLKAWEQIGYVPPEAVAGPQGWASRTYGALAELIGRMPDLLAEIVGTAHRTSTLYARDGRRVAPAVTPGLLFDYSSTSP</sequence>
<evidence type="ECO:0000256" key="1">
    <source>
        <dbReference type="SAM" id="MobiDB-lite"/>
    </source>
</evidence>
<dbReference type="PANTHER" id="PTHR30288">
    <property type="entry name" value="FLAGELLAR CAP/ASSEMBLY PROTEIN FLID"/>
    <property type="match status" value="1"/>
</dbReference>
<dbReference type="GO" id="GO:0009421">
    <property type="term" value="C:bacterial-type flagellum filament cap"/>
    <property type="evidence" value="ECO:0007669"/>
    <property type="project" value="InterPro"/>
</dbReference>
<dbReference type="AlphaFoldDB" id="A0A2A6DY42"/>
<comment type="caution">
    <text evidence="2">The sequence shown here is derived from an EMBL/GenBank/DDBJ whole genome shotgun (WGS) entry which is preliminary data.</text>
</comment>